<name>A0A3P7QNM5_CYLGO</name>
<reference evidence="3 4" key="1">
    <citation type="submission" date="2018-11" db="EMBL/GenBank/DDBJ databases">
        <authorList>
            <consortium name="Pathogen Informatics"/>
        </authorList>
    </citation>
    <scope>NUCLEOTIDE SEQUENCE [LARGE SCALE GENOMIC DNA]</scope>
</reference>
<dbReference type="OrthoDB" id="5862831at2759"/>
<sequence>MVRRSKNTSNTSPVIVEVDSVQGQNGADTWTAIENGEAVTAREVFYKKPVPEEPRVKHYEKFKNKKQRLSDGSAAERVEILKRNQKGVKRRLSTANGTPTESPAKKVPLKRAKMNNSDGDVNVFADMIKKKKDANGIKARNGTKMKILMDWRAMILIVSILYLLG</sequence>
<accession>A0A3P7QNM5</accession>
<gene>
    <name evidence="3" type="ORF">CGOC_LOCUS11932</name>
</gene>
<keyword evidence="2" id="KW-0812">Transmembrane</keyword>
<protein>
    <submittedName>
        <fullName evidence="3">Uncharacterized protein</fullName>
    </submittedName>
</protein>
<dbReference type="AlphaFoldDB" id="A0A3P7QNM5"/>
<evidence type="ECO:0000256" key="2">
    <source>
        <dbReference type="SAM" id="Phobius"/>
    </source>
</evidence>
<dbReference type="Proteomes" id="UP000271889">
    <property type="component" value="Unassembled WGS sequence"/>
</dbReference>
<organism evidence="3 4">
    <name type="scientific">Cylicostephanus goldi</name>
    <name type="common">Nematode worm</name>
    <dbReference type="NCBI Taxonomy" id="71465"/>
    <lineage>
        <taxon>Eukaryota</taxon>
        <taxon>Metazoa</taxon>
        <taxon>Ecdysozoa</taxon>
        <taxon>Nematoda</taxon>
        <taxon>Chromadorea</taxon>
        <taxon>Rhabditida</taxon>
        <taxon>Rhabditina</taxon>
        <taxon>Rhabditomorpha</taxon>
        <taxon>Strongyloidea</taxon>
        <taxon>Strongylidae</taxon>
        <taxon>Cylicostephanus</taxon>
    </lineage>
</organism>
<evidence type="ECO:0000313" key="3">
    <source>
        <dbReference type="EMBL" id="VDN31799.1"/>
    </source>
</evidence>
<evidence type="ECO:0000313" key="4">
    <source>
        <dbReference type="Proteomes" id="UP000271889"/>
    </source>
</evidence>
<feature type="transmembrane region" description="Helical" evidence="2">
    <location>
        <begin position="147"/>
        <end position="164"/>
    </location>
</feature>
<keyword evidence="2" id="KW-0472">Membrane</keyword>
<keyword evidence="4" id="KW-1185">Reference proteome</keyword>
<feature type="region of interest" description="Disordered" evidence="1">
    <location>
        <begin position="85"/>
        <end position="106"/>
    </location>
</feature>
<dbReference type="EMBL" id="UYRV01119602">
    <property type="protein sequence ID" value="VDN31799.1"/>
    <property type="molecule type" value="Genomic_DNA"/>
</dbReference>
<evidence type="ECO:0000256" key="1">
    <source>
        <dbReference type="SAM" id="MobiDB-lite"/>
    </source>
</evidence>
<proteinExistence type="predicted"/>
<keyword evidence="2" id="KW-1133">Transmembrane helix</keyword>